<dbReference type="Proteomes" id="UP000248423">
    <property type="component" value="Unassembled WGS sequence"/>
</dbReference>
<organism evidence="1 2">
    <name type="scientific">Aspergillus sclerotiicarbonarius (strain CBS 121057 / IBT 28362)</name>
    <dbReference type="NCBI Taxonomy" id="1448318"/>
    <lineage>
        <taxon>Eukaryota</taxon>
        <taxon>Fungi</taxon>
        <taxon>Dikarya</taxon>
        <taxon>Ascomycota</taxon>
        <taxon>Pezizomycotina</taxon>
        <taxon>Eurotiomycetes</taxon>
        <taxon>Eurotiomycetidae</taxon>
        <taxon>Eurotiales</taxon>
        <taxon>Aspergillaceae</taxon>
        <taxon>Aspergillus</taxon>
        <taxon>Aspergillus subgen. Circumdati</taxon>
    </lineage>
</organism>
<keyword evidence="2" id="KW-1185">Reference proteome</keyword>
<name>A0A319E839_ASPSB</name>
<dbReference type="AlphaFoldDB" id="A0A319E839"/>
<sequence length="71" mass="8281">MGWFKECHPAIGRGWVTRIAFSYPSQWLPWLHCRSMRIQAHSACLFHFTVGCGSVNERFTDMILLRCNANH</sequence>
<evidence type="ECO:0000313" key="1">
    <source>
        <dbReference type="EMBL" id="PYI06001.1"/>
    </source>
</evidence>
<reference evidence="1 2" key="1">
    <citation type="submission" date="2018-02" db="EMBL/GenBank/DDBJ databases">
        <title>The genomes of Aspergillus section Nigri reveals drivers in fungal speciation.</title>
        <authorList>
            <consortium name="DOE Joint Genome Institute"/>
            <person name="Vesth T.C."/>
            <person name="Nybo J."/>
            <person name="Theobald S."/>
            <person name="Brandl J."/>
            <person name="Frisvad J.C."/>
            <person name="Nielsen K.F."/>
            <person name="Lyhne E.K."/>
            <person name="Kogle M.E."/>
            <person name="Kuo A."/>
            <person name="Riley R."/>
            <person name="Clum A."/>
            <person name="Nolan M."/>
            <person name="Lipzen A."/>
            <person name="Salamov A."/>
            <person name="Henrissat B."/>
            <person name="Wiebenga A."/>
            <person name="De vries R.P."/>
            <person name="Grigoriev I.V."/>
            <person name="Mortensen U.H."/>
            <person name="Andersen M.R."/>
            <person name="Baker S.E."/>
        </authorList>
    </citation>
    <scope>NUCLEOTIDE SEQUENCE [LARGE SCALE GENOMIC DNA]</scope>
    <source>
        <strain evidence="1 2">CBS 121057</strain>
    </source>
</reference>
<accession>A0A319E839</accession>
<proteinExistence type="predicted"/>
<gene>
    <name evidence="1" type="ORF">BO78DRAFT_128925</name>
</gene>
<protein>
    <submittedName>
        <fullName evidence="1">Uncharacterized protein</fullName>
    </submittedName>
</protein>
<dbReference type="VEuPathDB" id="FungiDB:BO78DRAFT_128925"/>
<dbReference type="EMBL" id="KZ826353">
    <property type="protein sequence ID" value="PYI06001.1"/>
    <property type="molecule type" value="Genomic_DNA"/>
</dbReference>
<evidence type="ECO:0000313" key="2">
    <source>
        <dbReference type="Proteomes" id="UP000248423"/>
    </source>
</evidence>